<dbReference type="Proteomes" id="UP000697710">
    <property type="component" value="Unassembled WGS sequence"/>
</dbReference>
<sequence>NPTEYQPGDDTTPDPGVFAWITGQNTDVGTGDVDSGISASRSGVIDLSGHDHVRLDLNYFHGQRDAGDDPSGDYFRIDLSNDGGASFPVNLLLIGDQTTPALWLPKASRCGAPMMRSSRVLP</sequence>
<name>A0A956LYX2_UNCEI</name>
<reference evidence="1" key="1">
    <citation type="submission" date="2020-04" db="EMBL/GenBank/DDBJ databases">
        <authorList>
            <person name="Zhang T."/>
        </authorList>
    </citation>
    <scope>NUCLEOTIDE SEQUENCE</scope>
    <source>
        <strain evidence="1">HKST-UBA01</strain>
    </source>
</reference>
<protein>
    <submittedName>
        <fullName evidence="1">Uncharacterized protein</fullName>
    </submittedName>
</protein>
<evidence type="ECO:0000313" key="1">
    <source>
        <dbReference type="EMBL" id="MCA9728149.1"/>
    </source>
</evidence>
<evidence type="ECO:0000313" key="2">
    <source>
        <dbReference type="Proteomes" id="UP000697710"/>
    </source>
</evidence>
<gene>
    <name evidence="1" type="ORF">KC729_10730</name>
</gene>
<reference evidence="1" key="2">
    <citation type="journal article" date="2021" name="Microbiome">
        <title>Successional dynamics and alternative stable states in a saline activated sludge microbial community over 9 years.</title>
        <authorList>
            <person name="Wang Y."/>
            <person name="Ye J."/>
            <person name="Ju F."/>
            <person name="Liu L."/>
            <person name="Boyd J.A."/>
            <person name="Deng Y."/>
            <person name="Parks D.H."/>
            <person name="Jiang X."/>
            <person name="Yin X."/>
            <person name="Woodcroft B.J."/>
            <person name="Tyson G.W."/>
            <person name="Hugenholtz P."/>
            <person name="Polz M.F."/>
            <person name="Zhang T."/>
        </authorList>
    </citation>
    <scope>NUCLEOTIDE SEQUENCE</scope>
    <source>
        <strain evidence="1">HKST-UBA01</strain>
    </source>
</reference>
<comment type="caution">
    <text evidence="1">The sequence shown here is derived from an EMBL/GenBank/DDBJ whole genome shotgun (WGS) entry which is preliminary data.</text>
</comment>
<proteinExistence type="predicted"/>
<organism evidence="1 2">
    <name type="scientific">Eiseniibacteriota bacterium</name>
    <dbReference type="NCBI Taxonomy" id="2212470"/>
    <lineage>
        <taxon>Bacteria</taxon>
        <taxon>Candidatus Eiseniibacteriota</taxon>
    </lineage>
</organism>
<dbReference type="AlphaFoldDB" id="A0A956LYX2"/>
<feature type="non-terminal residue" evidence="1">
    <location>
        <position position="1"/>
    </location>
</feature>
<dbReference type="EMBL" id="JAGQHR010000311">
    <property type="protein sequence ID" value="MCA9728149.1"/>
    <property type="molecule type" value="Genomic_DNA"/>
</dbReference>
<accession>A0A956LYX2</accession>